<evidence type="ECO:0000256" key="2">
    <source>
        <dbReference type="ARBA" id="ARBA00022729"/>
    </source>
</evidence>
<evidence type="ECO:0000256" key="3">
    <source>
        <dbReference type="ARBA" id="ARBA00022801"/>
    </source>
</evidence>
<proteinExistence type="inferred from homology"/>
<dbReference type="PANTHER" id="PTHR42721">
    <property type="entry name" value="SUGAR HYDROLASE-RELATED"/>
    <property type="match status" value="1"/>
</dbReference>
<dbReference type="Pfam" id="PF07691">
    <property type="entry name" value="PA14"/>
    <property type="match status" value="1"/>
</dbReference>
<dbReference type="SMART" id="SM00758">
    <property type="entry name" value="PA14"/>
    <property type="match status" value="1"/>
</dbReference>
<dbReference type="Pfam" id="PF01915">
    <property type="entry name" value="Glyco_hydro_3_C"/>
    <property type="match status" value="1"/>
</dbReference>
<dbReference type="AlphaFoldDB" id="A0A286CYU0"/>
<accession>A0A286CYU0</accession>
<dbReference type="SUPFAM" id="SSF52279">
    <property type="entry name" value="Beta-D-glucan exohydrolase, C-terminal domain"/>
    <property type="match status" value="1"/>
</dbReference>
<evidence type="ECO:0000313" key="6">
    <source>
        <dbReference type="EMBL" id="SOD51529.1"/>
    </source>
</evidence>
<dbReference type="InterPro" id="IPR013783">
    <property type="entry name" value="Ig-like_fold"/>
</dbReference>
<evidence type="ECO:0000313" key="7">
    <source>
        <dbReference type="Proteomes" id="UP000219374"/>
    </source>
</evidence>
<dbReference type="GO" id="GO:0031222">
    <property type="term" value="P:arabinan catabolic process"/>
    <property type="evidence" value="ECO:0007669"/>
    <property type="project" value="TreeGrafter"/>
</dbReference>
<feature type="region of interest" description="Disordered" evidence="4">
    <location>
        <begin position="1"/>
        <end position="22"/>
    </location>
</feature>
<dbReference type="Gene3D" id="3.40.50.1700">
    <property type="entry name" value="Glycoside hydrolase family 3 C-terminal domain"/>
    <property type="match status" value="2"/>
</dbReference>
<organism evidence="6 7">
    <name type="scientific">Pseudoxanthomonas wuyuanensis</name>
    <dbReference type="NCBI Taxonomy" id="1073196"/>
    <lineage>
        <taxon>Bacteria</taxon>
        <taxon>Pseudomonadati</taxon>
        <taxon>Pseudomonadota</taxon>
        <taxon>Gammaproteobacteria</taxon>
        <taxon>Lysobacterales</taxon>
        <taxon>Lysobacteraceae</taxon>
        <taxon>Pseudoxanthomonas</taxon>
    </lineage>
</organism>
<dbReference type="Gene3D" id="2.60.40.10">
    <property type="entry name" value="Immunoglobulins"/>
    <property type="match status" value="1"/>
</dbReference>
<dbReference type="EMBL" id="OCND01000001">
    <property type="protein sequence ID" value="SOD51529.1"/>
    <property type="molecule type" value="Genomic_DNA"/>
</dbReference>
<feature type="compositionally biased region" description="Polar residues" evidence="4">
    <location>
        <begin position="1"/>
        <end position="12"/>
    </location>
</feature>
<dbReference type="GO" id="GO:0045493">
    <property type="term" value="P:xylan catabolic process"/>
    <property type="evidence" value="ECO:0007669"/>
    <property type="project" value="InterPro"/>
</dbReference>
<dbReference type="SUPFAM" id="SSF56988">
    <property type="entry name" value="Anthrax protective antigen"/>
    <property type="match status" value="1"/>
</dbReference>
<dbReference type="InterPro" id="IPR037524">
    <property type="entry name" value="PA14/GLEYA"/>
</dbReference>
<dbReference type="GO" id="GO:0009044">
    <property type="term" value="F:xylan 1,4-beta-xylosidase activity"/>
    <property type="evidence" value="ECO:0007669"/>
    <property type="project" value="InterPro"/>
</dbReference>
<evidence type="ECO:0000259" key="5">
    <source>
        <dbReference type="PROSITE" id="PS51820"/>
    </source>
</evidence>
<dbReference type="SUPFAM" id="SSF51445">
    <property type="entry name" value="(Trans)glycosidases"/>
    <property type="match status" value="1"/>
</dbReference>
<dbReference type="InterPro" id="IPR036962">
    <property type="entry name" value="Glyco_hydro_3_N_sf"/>
</dbReference>
<dbReference type="SMART" id="SM01217">
    <property type="entry name" value="Fn3_like"/>
    <property type="match status" value="1"/>
</dbReference>
<keyword evidence="7" id="KW-1185">Reference proteome</keyword>
<dbReference type="Gene3D" id="3.20.20.300">
    <property type="entry name" value="Glycoside hydrolase, family 3, N-terminal domain"/>
    <property type="match status" value="1"/>
</dbReference>
<dbReference type="Pfam" id="PF00933">
    <property type="entry name" value="Glyco_hydro_3"/>
    <property type="match status" value="1"/>
</dbReference>
<dbReference type="PROSITE" id="PS51820">
    <property type="entry name" value="PA14"/>
    <property type="match status" value="1"/>
</dbReference>
<keyword evidence="3" id="KW-0378">Hydrolase</keyword>
<dbReference type="InterPro" id="IPR036881">
    <property type="entry name" value="Glyco_hydro_3_C_sf"/>
</dbReference>
<dbReference type="InterPro" id="IPR017853">
    <property type="entry name" value="GH"/>
</dbReference>
<dbReference type="InterPro" id="IPR002772">
    <property type="entry name" value="Glyco_hydro_3_C"/>
</dbReference>
<reference evidence="6 7" key="1">
    <citation type="submission" date="2017-09" db="EMBL/GenBank/DDBJ databases">
        <authorList>
            <person name="Ehlers B."/>
            <person name="Leendertz F.H."/>
        </authorList>
    </citation>
    <scope>NUCLEOTIDE SEQUENCE [LARGE SCALE GENOMIC DNA]</scope>
    <source>
        <strain evidence="6 7">CGMCC 1.10978</strain>
    </source>
</reference>
<gene>
    <name evidence="6" type="ORF">SAMN06296416_101668</name>
</gene>
<dbReference type="InterPro" id="IPR001764">
    <property type="entry name" value="Glyco_hydro_3_N"/>
</dbReference>
<feature type="domain" description="PA14" evidence="5">
    <location>
        <begin position="479"/>
        <end position="640"/>
    </location>
</feature>
<evidence type="ECO:0000256" key="1">
    <source>
        <dbReference type="ARBA" id="ARBA00005336"/>
    </source>
</evidence>
<dbReference type="Pfam" id="PF14310">
    <property type="entry name" value="Fn3-like"/>
    <property type="match status" value="1"/>
</dbReference>
<sequence>MVYPSSRRTTGPSGFARGKNKRQRVPAFAGSAFSTAGRLVMTALVAMAAIAPVHADEAEDKAAALVAKMTREEKIAQTMNAAPAIPRLGVPAYEWWNEGLHGIARSGHATVFPQAIGLAASWNTDLLEQVGTVTSTEARAKFNLAGGPGSDHKRYHGLTVWSPNINIFRDPRWGRGMETYGEDPYLTGQLAVGFIRGLQGDDPQHLRTIATPKHLAVHSGPEPGRHGFDVDVSPRDLEATYLPAFRAALVDGGAGAVMCAYNSLHGTPACAADWLLNGRLRGDWGFKGFVVSDCDALYDMTYFHYFRADEAGSAAAALNAGHDLNCGNTYRKLGEALDRGETDEARLDRSLVRLFAARYRLGELQRPKHDPYARLGANDIGTPASRKLALEAALQSLVLLKNQDAALPLKPDTRLAVIGPNADALAALEANYQGTSVDPVTPLPGLRQRFGSDRISYAQGAPLSAGVPVTIPETALRSDGQPGLKGEYFDNPDLAGTPRVVRQDRVVSFNWDQVAPAAGVDKDRYSVRWSGELLPPGPGDYTLAVRVARCFDCSGHDPVRLYVDDQLVIAGNAEDRRVAAGVHNADGRNVEAQLRFEDARPRRIRLEIEHQGQDQGLRLEWLAPAEAQLAEAERAVAQADAVVAFVGLSPDVEGEELKVDVLGFDGGDRNAIGLPPMQQAMLERAKASGKPLIVVLMSGSAVALNWAQEHADAILAAWYPGQSGGTAIAQALAGDFNPGGRLPVTFYRSTKDLPPYVSYDMQGRTYRYFSGTPLYPFGHGLSYTTFAYDTPRLSTQMLKAGEPLRVSVRVRNSGSRSGDEVVQVYLEPNATEQRPQLAPHQQQPPIRTLVGFRRITLKPGQSREVRFELDARSLSNVDRAGQRAVEAGDYRLFVGGGQPGTGAPGEAAAFSIIGHAPLPK</sequence>
<dbReference type="InterPro" id="IPR026891">
    <property type="entry name" value="Fn3-like"/>
</dbReference>
<dbReference type="Proteomes" id="UP000219374">
    <property type="component" value="Unassembled WGS sequence"/>
</dbReference>
<protein>
    <submittedName>
        <fullName evidence="6">Beta-glucosidase</fullName>
    </submittedName>
</protein>
<dbReference type="InterPro" id="IPR044993">
    <property type="entry name" value="BXL"/>
</dbReference>
<dbReference type="PRINTS" id="PR00133">
    <property type="entry name" value="GLHYDRLASE3"/>
</dbReference>
<dbReference type="PANTHER" id="PTHR42721:SF3">
    <property type="entry name" value="BETA-D-XYLOSIDASE 5-RELATED"/>
    <property type="match status" value="1"/>
</dbReference>
<name>A0A286CYU0_9GAMM</name>
<evidence type="ECO:0000256" key="4">
    <source>
        <dbReference type="SAM" id="MobiDB-lite"/>
    </source>
</evidence>
<dbReference type="FunFam" id="3.20.20.300:FF:000017">
    <property type="entry name" value="Glycoside hydrolase family 3"/>
    <property type="match status" value="1"/>
</dbReference>
<keyword evidence="2" id="KW-0732">Signal</keyword>
<dbReference type="InterPro" id="IPR011658">
    <property type="entry name" value="PA14_dom"/>
</dbReference>
<comment type="similarity">
    <text evidence="1">Belongs to the glycosyl hydrolase 3 family.</text>
</comment>
<dbReference type="GO" id="GO:0046556">
    <property type="term" value="F:alpha-L-arabinofuranosidase activity"/>
    <property type="evidence" value="ECO:0007669"/>
    <property type="project" value="TreeGrafter"/>
</dbReference>